<dbReference type="EMBL" id="RZIJ01000017">
    <property type="protein sequence ID" value="RUQ67584.1"/>
    <property type="molecule type" value="Genomic_DNA"/>
</dbReference>
<evidence type="ECO:0000313" key="2">
    <source>
        <dbReference type="Proteomes" id="UP000280346"/>
    </source>
</evidence>
<sequence>MVWRRTHSREGIRDLLSAVEQQAAKALRLAERAQRDIGRGRFASFLDFRKQVEEVRALLTLTEGRVKDVEDSKQSDLRAEFERMDLFLMGVMAKTTRRCFAVLRDDQALPIGARELFEPELRVIEQTRDRLNRPHYEGRVPPEVLEDLAATAELIRRIIARAPSLPDFSDSPSAPKPVKRLRTLSRAIRN</sequence>
<dbReference type="AlphaFoldDB" id="A0A3S0V522"/>
<evidence type="ECO:0000313" key="1">
    <source>
        <dbReference type="EMBL" id="RUQ67584.1"/>
    </source>
</evidence>
<comment type="caution">
    <text evidence="1">The sequence shown here is derived from an EMBL/GenBank/DDBJ whole genome shotgun (WGS) entry which is preliminary data.</text>
</comment>
<organism evidence="1 2">
    <name type="scientific">Azospirillum doebereinerae</name>
    <dbReference type="NCBI Taxonomy" id="92933"/>
    <lineage>
        <taxon>Bacteria</taxon>
        <taxon>Pseudomonadati</taxon>
        <taxon>Pseudomonadota</taxon>
        <taxon>Alphaproteobacteria</taxon>
        <taxon>Rhodospirillales</taxon>
        <taxon>Azospirillaceae</taxon>
        <taxon>Azospirillum</taxon>
    </lineage>
</organism>
<name>A0A3S0V522_9PROT</name>
<dbReference type="RefSeq" id="WP_127001301.1">
    <property type="nucleotide sequence ID" value="NZ_JBNPXW010000015.1"/>
</dbReference>
<gene>
    <name evidence="1" type="ORF">EJ913_20410</name>
</gene>
<reference evidence="1 2" key="1">
    <citation type="submission" date="2018-12" db="EMBL/GenBank/DDBJ databases">
        <authorList>
            <person name="Yang Y."/>
        </authorList>
    </citation>
    <scope>NUCLEOTIDE SEQUENCE [LARGE SCALE GENOMIC DNA]</scope>
    <source>
        <strain evidence="1 2">GSF71</strain>
    </source>
</reference>
<accession>A0A3S0V522</accession>
<protein>
    <submittedName>
        <fullName evidence="1">Uncharacterized protein</fullName>
    </submittedName>
</protein>
<dbReference type="Proteomes" id="UP000280346">
    <property type="component" value="Unassembled WGS sequence"/>
</dbReference>
<proteinExistence type="predicted"/>
<dbReference type="OrthoDB" id="7360696at2"/>
<keyword evidence="2" id="KW-1185">Reference proteome</keyword>